<gene>
    <name evidence="1" type="ORF">PCOR1329_LOCUS43032</name>
</gene>
<accession>A0ABN9TWT2</accession>
<protein>
    <recommendedName>
        <fullName evidence="3">Subtilisin</fullName>
    </recommendedName>
</protein>
<dbReference type="InterPro" id="IPR036434">
    <property type="entry name" value="Beta_cellobiohydrolase_sf"/>
</dbReference>
<reference evidence="1" key="1">
    <citation type="submission" date="2023-10" db="EMBL/GenBank/DDBJ databases">
        <authorList>
            <person name="Chen Y."/>
            <person name="Shah S."/>
            <person name="Dougan E. K."/>
            <person name="Thang M."/>
            <person name="Chan C."/>
        </authorList>
    </citation>
    <scope>NUCLEOTIDE SEQUENCE [LARGE SCALE GENOMIC DNA]</scope>
</reference>
<dbReference type="Gene3D" id="3.20.20.40">
    <property type="entry name" value="1, 4-beta cellobiohydrolase"/>
    <property type="match status" value="1"/>
</dbReference>
<dbReference type="PRINTS" id="PR00733">
    <property type="entry name" value="GLHYDRLASE6"/>
</dbReference>
<proteinExistence type="predicted"/>
<evidence type="ECO:0000313" key="2">
    <source>
        <dbReference type="Proteomes" id="UP001189429"/>
    </source>
</evidence>
<dbReference type="Pfam" id="PF01341">
    <property type="entry name" value="Glyco_hydro_6"/>
    <property type="match status" value="1"/>
</dbReference>
<evidence type="ECO:0008006" key="3">
    <source>
        <dbReference type="Google" id="ProtNLM"/>
    </source>
</evidence>
<sequence>MFNTTRPDCRSSQMSGSYLLPPFEHPCCDDPCDLLGQYDAGNNEMNTAADLVAAAKGMLGMDAHVIIDTGRNGVVDMRKDCKNWCNPRGGGAGVPSTASTANTSLVELTLVVPLQSSCAAMRGDGASLVTASHRHDYGAHRVKCREPAEAVKQALQSKRNGSTR</sequence>
<comment type="caution">
    <text evidence="1">The sequence shown here is derived from an EMBL/GenBank/DDBJ whole genome shotgun (WGS) entry which is preliminary data.</text>
</comment>
<name>A0ABN9TWT2_9DINO</name>
<organism evidence="1 2">
    <name type="scientific">Prorocentrum cordatum</name>
    <dbReference type="NCBI Taxonomy" id="2364126"/>
    <lineage>
        <taxon>Eukaryota</taxon>
        <taxon>Sar</taxon>
        <taxon>Alveolata</taxon>
        <taxon>Dinophyceae</taxon>
        <taxon>Prorocentrales</taxon>
        <taxon>Prorocentraceae</taxon>
        <taxon>Prorocentrum</taxon>
    </lineage>
</organism>
<evidence type="ECO:0000313" key="1">
    <source>
        <dbReference type="EMBL" id="CAK0850713.1"/>
    </source>
</evidence>
<dbReference type="EMBL" id="CAUYUJ010015171">
    <property type="protein sequence ID" value="CAK0850713.1"/>
    <property type="molecule type" value="Genomic_DNA"/>
</dbReference>
<keyword evidence="2" id="KW-1185">Reference proteome</keyword>
<dbReference type="InterPro" id="IPR016288">
    <property type="entry name" value="Beta_cellobiohydrolase"/>
</dbReference>
<dbReference type="Proteomes" id="UP001189429">
    <property type="component" value="Unassembled WGS sequence"/>
</dbReference>
<dbReference type="SUPFAM" id="SSF51989">
    <property type="entry name" value="Glycosyl hydrolases family 6, cellulases"/>
    <property type="match status" value="1"/>
</dbReference>